<evidence type="ECO:0000313" key="2">
    <source>
        <dbReference type="EMBL" id="CAB4711750.1"/>
    </source>
</evidence>
<evidence type="ECO:0000313" key="3">
    <source>
        <dbReference type="EMBL" id="CAB4776918.1"/>
    </source>
</evidence>
<dbReference type="CDD" id="cd00063">
    <property type="entry name" value="FN3"/>
    <property type="match status" value="1"/>
</dbReference>
<evidence type="ECO:0000259" key="1">
    <source>
        <dbReference type="PROSITE" id="PS50853"/>
    </source>
</evidence>
<dbReference type="InterPro" id="IPR003961">
    <property type="entry name" value="FN3_dom"/>
</dbReference>
<feature type="domain" description="Fibronectin type-III" evidence="1">
    <location>
        <begin position="315"/>
        <end position="406"/>
    </location>
</feature>
<dbReference type="SMART" id="SM00060">
    <property type="entry name" value="FN3"/>
    <property type="match status" value="1"/>
</dbReference>
<dbReference type="Gene3D" id="2.120.10.70">
    <property type="entry name" value="Fucose-specific lectin"/>
    <property type="match status" value="1"/>
</dbReference>
<dbReference type="InterPro" id="IPR024079">
    <property type="entry name" value="MetalloPept_cat_dom_sf"/>
</dbReference>
<dbReference type="SUPFAM" id="SSF49265">
    <property type="entry name" value="Fibronectin type III"/>
    <property type="match status" value="1"/>
</dbReference>
<reference evidence="2" key="1">
    <citation type="submission" date="2020-05" db="EMBL/GenBank/DDBJ databases">
        <authorList>
            <person name="Chiriac C."/>
            <person name="Salcher M."/>
            <person name="Ghai R."/>
            <person name="Kavagutti S V."/>
        </authorList>
    </citation>
    <scope>NUCLEOTIDE SEQUENCE</scope>
</reference>
<sequence>MSAPASQAVFKVAPAETWGNIYAGAATNNSPSKRPKYRNVETQSRFNVKYSNFPMWAKNDVQAAIDIWASNFPSTVPINVEASWGRVNSIGLLGSASAVNFYSGFSGAPDPALWYPSALANALAGKDLDKSKPEIIIQVNSSAQWNSRGDGKPTKSEFDLESVFLHELAHGLGFASNSAYGLTSDANNNYVAVGSLEQPTPFDAYAQTMDGSRLADIPTPSTQLASVLTSTLYWSGPLGIAANKNERPKLFAPSRYLSGSSISHLDDDTFAGSGLDSVMTPNLDPGEIFREPGALLLAMMEDMRNKPPVGVAAGIPDTPRNASAYVGDKSALIVFDPPANLRTAQLTEYVVTNLKTGIEKSAFSSPVLITGLKNGTTYSFSVIARNLVGDSVAAMTAQVTPQTAWSSSILDSYSDGKSLVSTTFNGSPVIAYTDSKSGDLKIALYDGKKWNKTTVDGAGGPSGRTRNAISGNLSMCVNGSRSNQTLHIFYSDAVDKDLRYATFNGKSFTFEVVDGNGTSINSYSDSKRVRSSSEVNISNACVATQNTVQVFYRDESQGILLGAVKVNSKPWRYEIVDGDSSTKGRTTGDVGYNLSALFDGSQTVVLYDSVVDMNQKKEITNGQVRVASRAGTDASGWTYQTLDMSTDKASVFGFNVALAKVGKDVVASWLSSSLMSAPKPDQIRWVKLSAPNKVNAITSENFGTPSGGILLDGSSIVFGCQDRLCSVDTKKVSLGQGAIRLLRSVQDAETTQSTWVVLKKTKYLIAGMNGKIVLLKP</sequence>
<dbReference type="EMBL" id="CAFAAA010000008">
    <property type="protein sequence ID" value="CAB4776918.1"/>
    <property type="molecule type" value="Genomic_DNA"/>
</dbReference>
<dbReference type="EMBL" id="CAEZYI010000003">
    <property type="protein sequence ID" value="CAB4711750.1"/>
    <property type="molecule type" value="Genomic_DNA"/>
</dbReference>
<dbReference type="SUPFAM" id="SSF89372">
    <property type="entry name" value="Fucose-specific lectin"/>
    <property type="match status" value="1"/>
</dbReference>
<dbReference type="AlphaFoldDB" id="A0A6J6QIS5"/>
<name>A0A6J6QIS5_9ZZZZ</name>
<dbReference type="Gene3D" id="3.40.390.10">
    <property type="entry name" value="Collagenase (Catalytic Domain)"/>
    <property type="match status" value="1"/>
</dbReference>
<gene>
    <name evidence="2" type="ORF">UFOPK2662_00142</name>
    <name evidence="3" type="ORF">UFOPK2942_00442</name>
    <name evidence="4" type="ORF">UFOPK4242_00877</name>
</gene>
<dbReference type="PROSITE" id="PS50853">
    <property type="entry name" value="FN3"/>
    <property type="match status" value="1"/>
</dbReference>
<accession>A0A6J6QIS5</accession>
<organism evidence="2">
    <name type="scientific">freshwater metagenome</name>
    <dbReference type="NCBI Taxonomy" id="449393"/>
    <lineage>
        <taxon>unclassified sequences</taxon>
        <taxon>metagenomes</taxon>
        <taxon>ecological metagenomes</taxon>
    </lineage>
</organism>
<dbReference type="GO" id="GO:0008237">
    <property type="term" value="F:metallopeptidase activity"/>
    <property type="evidence" value="ECO:0007669"/>
    <property type="project" value="InterPro"/>
</dbReference>
<protein>
    <submittedName>
        <fullName evidence="2">Unannotated protein</fullName>
    </submittedName>
</protein>
<dbReference type="EMBL" id="CAFBQC010000042">
    <property type="protein sequence ID" value="CAB5042834.1"/>
    <property type="molecule type" value="Genomic_DNA"/>
</dbReference>
<dbReference type="InterPro" id="IPR036116">
    <property type="entry name" value="FN3_sf"/>
</dbReference>
<evidence type="ECO:0000313" key="4">
    <source>
        <dbReference type="EMBL" id="CAB5042834.1"/>
    </source>
</evidence>
<proteinExistence type="predicted"/>